<comment type="similarity">
    <text evidence="1 5">Belongs to the glycosyl hydrolase 35 family.</text>
</comment>
<accession>A0A8S1CPH5</accession>
<dbReference type="OrthoDB" id="1657402at2759"/>
<dbReference type="InterPro" id="IPR048912">
    <property type="entry name" value="BetaGal1-like_ABD1"/>
</dbReference>
<dbReference type="AlphaFoldDB" id="A0A8S1CPH5"/>
<evidence type="ECO:0000256" key="4">
    <source>
        <dbReference type="PIRSR" id="PIRSR006336-1"/>
    </source>
</evidence>
<reference evidence="9 10" key="1">
    <citation type="submission" date="2020-04" db="EMBL/GenBank/DDBJ databases">
        <authorList>
            <person name="Alioto T."/>
            <person name="Alioto T."/>
            <person name="Gomez Garrido J."/>
        </authorList>
    </citation>
    <scope>NUCLEOTIDE SEQUENCE [LARGE SCALE GENOMIC DNA]</scope>
</reference>
<dbReference type="SUPFAM" id="SSF51445">
    <property type="entry name" value="(Trans)glycosidases"/>
    <property type="match status" value="1"/>
</dbReference>
<evidence type="ECO:0000259" key="8">
    <source>
        <dbReference type="Pfam" id="PF21467"/>
    </source>
</evidence>
<feature type="domain" description="Beta-galactosidase galactose-binding" evidence="8">
    <location>
        <begin position="560"/>
        <end position="619"/>
    </location>
</feature>
<dbReference type="InterPro" id="IPR001944">
    <property type="entry name" value="Glycoside_Hdrlase_35"/>
</dbReference>
<keyword evidence="2" id="KW-0378">Hydrolase</keyword>
<evidence type="ECO:0000256" key="2">
    <source>
        <dbReference type="ARBA" id="ARBA00022801"/>
    </source>
</evidence>
<dbReference type="Pfam" id="PF01301">
    <property type="entry name" value="Glyco_hydro_35"/>
    <property type="match status" value="1"/>
</dbReference>
<dbReference type="PIRSF" id="PIRSF006336">
    <property type="entry name" value="B-gal"/>
    <property type="match status" value="1"/>
</dbReference>
<dbReference type="Pfam" id="PF21467">
    <property type="entry name" value="BetaGal_gal-bd"/>
    <property type="match status" value="1"/>
</dbReference>
<evidence type="ECO:0000256" key="1">
    <source>
        <dbReference type="ARBA" id="ARBA00009809"/>
    </source>
</evidence>
<evidence type="ECO:0000313" key="10">
    <source>
        <dbReference type="Proteomes" id="UP000494165"/>
    </source>
</evidence>
<feature type="active site" description="Nucleophile" evidence="4">
    <location>
        <position position="261"/>
    </location>
</feature>
<dbReference type="FunFam" id="2.60.120.260:FF:000049">
    <property type="entry name" value="Beta-galactosidase"/>
    <property type="match status" value="1"/>
</dbReference>
<dbReference type="EMBL" id="CADEPI010000050">
    <property type="protein sequence ID" value="CAB3370136.1"/>
    <property type="molecule type" value="Genomic_DNA"/>
</dbReference>
<dbReference type="PRINTS" id="PR00742">
    <property type="entry name" value="GLHYDRLASE35"/>
</dbReference>
<dbReference type="InterPro" id="IPR048913">
    <property type="entry name" value="BetaGal_gal-bd"/>
</dbReference>
<feature type="domain" description="Glycoside hydrolase 35 catalytic" evidence="6">
    <location>
        <begin position="28"/>
        <end position="354"/>
    </location>
</feature>
<evidence type="ECO:0000259" key="7">
    <source>
        <dbReference type="Pfam" id="PF21317"/>
    </source>
</evidence>
<organism evidence="9 10">
    <name type="scientific">Cloeon dipterum</name>
    <dbReference type="NCBI Taxonomy" id="197152"/>
    <lineage>
        <taxon>Eukaryota</taxon>
        <taxon>Metazoa</taxon>
        <taxon>Ecdysozoa</taxon>
        <taxon>Arthropoda</taxon>
        <taxon>Hexapoda</taxon>
        <taxon>Insecta</taxon>
        <taxon>Pterygota</taxon>
        <taxon>Palaeoptera</taxon>
        <taxon>Ephemeroptera</taxon>
        <taxon>Pisciforma</taxon>
        <taxon>Baetidae</taxon>
        <taxon>Cloeon</taxon>
    </lineage>
</organism>
<dbReference type="Gene3D" id="3.20.20.80">
    <property type="entry name" value="Glycosidases"/>
    <property type="match status" value="1"/>
</dbReference>
<comment type="caution">
    <text evidence="9">The sequence shown here is derived from an EMBL/GenBank/DDBJ whole genome shotgun (WGS) entry which is preliminary data.</text>
</comment>
<keyword evidence="10" id="KW-1185">Reference proteome</keyword>
<feature type="domain" description="Beta-galactosidase 1-like first all-beta" evidence="7">
    <location>
        <begin position="417"/>
        <end position="536"/>
    </location>
</feature>
<dbReference type="InterPro" id="IPR008979">
    <property type="entry name" value="Galactose-bd-like_sf"/>
</dbReference>
<dbReference type="PANTHER" id="PTHR23421">
    <property type="entry name" value="BETA-GALACTOSIDASE RELATED"/>
    <property type="match status" value="1"/>
</dbReference>
<dbReference type="InterPro" id="IPR031330">
    <property type="entry name" value="Gly_Hdrlase_35_cat"/>
</dbReference>
<dbReference type="Gene3D" id="2.60.120.260">
    <property type="entry name" value="Galactose-binding domain-like"/>
    <property type="match status" value="2"/>
</dbReference>
<feature type="active site" description="Proton donor" evidence="4">
    <location>
        <position position="183"/>
    </location>
</feature>
<dbReference type="GO" id="GO:0004565">
    <property type="term" value="F:beta-galactosidase activity"/>
    <property type="evidence" value="ECO:0007669"/>
    <property type="project" value="InterPro"/>
</dbReference>
<evidence type="ECO:0008006" key="11">
    <source>
        <dbReference type="Google" id="ProtNLM"/>
    </source>
</evidence>
<evidence type="ECO:0000256" key="5">
    <source>
        <dbReference type="RuleBase" id="RU003679"/>
    </source>
</evidence>
<dbReference type="Proteomes" id="UP000494165">
    <property type="component" value="Unassembled WGS sequence"/>
</dbReference>
<proteinExistence type="inferred from homology"/>
<dbReference type="InterPro" id="IPR017853">
    <property type="entry name" value="GH"/>
</dbReference>
<keyword evidence="3" id="KW-0326">Glycosidase</keyword>
<evidence type="ECO:0000259" key="6">
    <source>
        <dbReference type="Pfam" id="PF01301"/>
    </source>
</evidence>
<name>A0A8S1CPH5_9INSE</name>
<sequence>MGQDPPTLYQYYTEGGISSGLETLTTRQFTLNGKPITLYSGSIHYYRVVPEYWRDRLRRMRSAGLNAIETYVPWNLHEPEIGTFDFGDGGNDFSPLLNITQFLKIAQEEDLFVILRPGPYICTEWDFGGLPSWLLRYPGIKVRTSDPIFTGHVKQFFDQLLAQVVDYQFTRGGSIIAVQIENEYGSFGAANIQTSYLEFIRDTYVEDGISELLFTCDSAVSSGTTGALPGYLMMANFNNNPAEQFDKLLELQPDKPLMSMEFWVGWFDHWWSTHDTGLTTDRLTTNLGIIFSYNASVNFYMFHGGTTFGFLNGANSKGSFPFYEADTSSYDYDAPLSEAGDYTTKFDIIKDMVAQDNQVSTLIPNPPLINAKIAYPTVAITEFLSFEQIIQQIPADLITQIDTVTNMEALEINRGSGQSYGLIVYRKQIDIPPNAELQITGRIRDVAMVLVDGVQKTKRPEGALLLETFGYWTQENPNFTIIDPPAGTNTLDIVVENWARVNFGSPSDFEQKKGLFEGPVSVDGQVLSNLTAIPLEFKSKWVKSLTGWQPVEGAGQLQGPLMVRAKFQIQGTPTDTFLDMSAWSKGCIFVNGFNIGRFFLQGPQVTSYIPAPLLKEGENEIIVFEHYIPGTQIVFTAVPNLGRKKITN</sequence>
<gene>
    <name evidence="9" type="ORF">CLODIP_2_CD12097</name>
</gene>
<evidence type="ECO:0000256" key="3">
    <source>
        <dbReference type="ARBA" id="ARBA00023295"/>
    </source>
</evidence>
<dbReference type="GO" id="GO:0005975">
    <property type="term" value="P:carbohydrate metabolic process"/>
    <property type="evidence" value="ECO:0007669"/>
    <property type="project" value="InterPro"/>
</dbReference>
<dbReference type="FunFam" id="3.20.20.80:FF:000115">
    <property type="entry name" value="Beta-galactosidase"/>
    <property type="match status" value="1"/>
</dbReference>
<dbReference type="Pfam" id="PF21317">
    <property type="entry name" value="BetaGal_ABD_1"/>
    <property type="match status" value="1"/>
</dbReference>
<dbReference type="InterPro" id="IPR026283">
    <property type="entry name" value="B-gal_1-like"/>
</dbReference>
<protein>
    <recommendedName>
        <fullName evidence="11">Glycoside hydrolase 35 catalytic domain-containing protein</fullName>
    </recommendedName>
</protein>
<dbReference type="SUPFAM" id="SSF49785">
    <property type="entry name" value="Galactose-binding domain-like"/>
    <property type="match status" value="1"/>
</dbReference>
<evidence type="ECO:0000313" key="9">
    <source>
        <dbReference type="EMBL" id="CAB3370136.1"/>
    </source>
</evidence>